<keyword evidence="3" id="KW-0489">Methyltransferase</keyword>
<dbReference type="RefSeq" id="WP_193380372.1">
    <property type="nucleotide sequence ID" value="NZ_JABXWF010000007.1"/>
</dbReference>
<dbReference type="GO" id="GO:0008168">
    <property type="term" value="F:methyltransferase activity"/>
    <property type="evidence" value="ECO:0007669"/>
    <property type="project" value="UniProtKB-KW"/>
</dbReference>
<evidence type="ECO:0000256" key="1">
    <source>
        <dbReference type="ARBA" id="ARBA00022679"/>
    </source>
</evidence>
<dbReference type="Proteomes" id="UP001282474">
    <property type="component" value="Unassembled WGS sequence"/>
</dbReference>
<dbReference type="PANTHER" id="PTHR43861">
    <property type="entry name" value="TRANS-ACONITATE 2-METHYLTRANSFERASE-RELATED"/>
    <property type="match status" value="1"/>
</dbReference>
<dbReference type="EMBL" id="JARAWJ010000016">
    <property type="protein sequence ID" value="MDX3039854.1"/>
    <property type="molecule type" value="Genomic_DNA"/>
</dbReference>
<dbReference type="SUPFAM" id="SSF53335">
    <property type="entry name" value="S-adenosyl-L-methionine-dependent methyltransferases"/>
    <property type="match status" value="1"/>
</dbReference>
<keyword evidence="4" id="KW-1185">Reference proteome</keyword>
<comment type="caution">
    <text evidence="3">The sequence shown here is derived from an EMBL/GenBank/DDBJ whole genome shotgun (WGS) entry which is preliminary data.</text>
</comment>
<evidence type="ECO:0000313" key="3">
    <source>
        <dbReference type="EMBL" id="MDX3039854.1"/>
    </source>
</evidence>
<feature type="domain" description="Methyltransferase" evidence="2">
    <location>
        <begin position="40"/>
        <end position="132"/>
    </location>
</feature>
<protein>
    <submittedName>
        <fullName evidence="3">Class I SAM-dependent methyltransferase</fullName>
    </submittedName>
</protein>
<sequence length="251" mass="27018">MGDEIFRDPRLAGLYDPLDPDRGDLDAYLLLAEEFGARQVLDIGCGTGVFALLLAERGVDVVGVDPAGASLDVARAKPGAERVRWIHGDATVLPPLQVDLVTMTANAAQEIVDPELWRRTLAAAHEALRPGGRLVFETRDPAGRAWETWNREASYGVTDVPGVGTVESWVELTGITGPLVSFRWHYVLDGTGGAAGGEAVTLTSDSTLRFRERGEVEADLLAHGYTVEDVRDAPDRPGKELVFVACRPTSS</sequence>
<evidence type="ECO:0000313" key="4">
    <source>
        <dbReference type="Proteomes" id="UP001282474"/>
    </source>
</evidence>
<name>A0ABU4MST8_9ACTN</name>
<organism evidence="3 4">
    <name type="scientific">Streptomyces caniscabiei</name>
    <dbReference type="NCBI Taxonomy" id="2746961"/>
    <lineage>
        <taxon>Bacteria</taxon>
        <taxon>Bacillati</taxon>
        <taxon>Actinomycetota</taxon>
        <taxon>Actinomycetes</taxon>
        <taxon>Kitasatosporales</taxon>
        <taxon>Streptomycetaceae</taxon>
        <taxon>Streptomyces</taxon>
    </lineage>
</organism>
<dbReference type="CDD" id="cd02440">
    <property type="entry name" value="AdoMet_MTases"/>
    <property type="match status" value="1"/>
</dbReference>
<proteinExistence type="predicted"/>
<accession>A0ABU4MST8</accession>
<keyword evidence="1" id="KW-0808">Transferase</keyword>
<dbReference type="Pfam" id="PF13649">
    <property type="entry name" value="Methyltransf_25"/>
    <property type="match status" value="1"/>
</dbReference>
<gene>
    <name evidence="3" type="ORF">PV383_22135</name>
</gene>
<dbReference type="InterPro" id="IPR029063">
    <property type="entry name" value="SAM-dependent_MTases_sf"/>
</dbReference>
<evidence type="ECO:0000259" key="2">
    <source>
        <dbReference type="Pfam" id="PF13649"/>
    </source>
</evidence>
<dbReference type="Gene3D" id="3.40.50.150">
    <property type="entry name" value="Vaccinia Virus protein VP39"/>
    <property type="match status" value="1"/>
</dbReference>
<dbReference type="GO" id="GO:0032259">
    <property type="term" value="P:methylation"/>
    <property type="evidence" value="ECO:0007669"/>
    <property type="project" value="UniProtKB-KW"/>
</dbReference>
<reference evidence="3 4" key="1">
    <citation type="journal article" date="2023" name="Microb. Genom.">
        <title>Mesoterricola silvestris gen. nov., sp. nov., Mesoterricola sediminis sp. nov., Geothrix oryzae sp. nov., Geothrix edaphica sp. nov., Geothrix rubra sp. nov., and Geothrix limicola sp. nov., six novel members of Acidobacteriota isolated from soils.</title>
        <authorList>
            <person name="Weisberg A.J."/>
            <person name="Pearce E."/>
            <person name="Kramer C.G."/>
            <person name="Chang J.H."/>
            <person name="Clarke C.R."/>
        </authorList>
    </citation>
    <scope>NUCLEOTIDE SEQUENCE [LARGE SCALE GENOMIC DNA]</scope>
    <source>
        <strain evidence="3 4">NE20-4-1</strain>
    </source>
</reference>
<dbReference type="InterPro" id="IPR041698">
    <property type="entry name" value="Methyltransf_25"/>
</dbReference>